<evidence type="ECO:0000313" key="1">
    <source>
        <dbReference type="EMBL" id="QDT98027.1"/>
    </source>
</evidence>
<dbReference type="AlphaFoldDB" id="A0A517VYE8"/>
<proteinExistence type="predicted"/>
<accession>A0A517VYE8</accession>
<organism evidence="1 2">
    <name type="scientific">Gimesia aquarii</name>
    <dbReference type="NCBI Taxonomy" id="2527964"/>
    <lineage>
        <taxon>Bacteria</taxon>
        <taxon>Pseudomonadati</taxon>
        <taxon>Planctomycetota</taxon>
        <taxon>Planctomycetia</taxon>
        <taxon>Planctomycetales</taxon>
        <taxon>Planctomycetaceae</taxon>
        <taxon>Gimesia</taxon>
    </lineage>
</organism>
<name>A0A517VYE8_9PLAN</name>
<gene>
    <name evidence="1" type="ORF">V144x_35110</name>
</gene>
<evidence type="ECO:0000313" key="2">
    <source>
        <dbReference type="Proteomes" id="UP000318704"/>
    </source>
</evidence>
<dbReference type="KEGG" id="gaw:V144x_35110"/>
<protein>
    <submittedName>
        <fullName evidence="1">Uncharacterized protein</fullName>
    </submittedName>
</protein>
<reference evidence="1 2" key="1">
    <citation type="submission" date="2019-03" db="EMBL/GenBank/DDBJ databases">
        <title>Deep-cultivation of Planctomycetes and their phenomic and genomic characterization uncovers novel biology.</title>
        <authorList>
            <person name="Wiegand S."/>
            <person name="Jogler M."/>
            <person name="Boedeker C."/>
            <person name="Pinto D."/>
            <person name="Vollmers J."/>
            <person name="Rivas-Marin E."/>
            <person name="Kohn T."/>
            <person name="Peeters S.H."/>
            <person name="Heuer A."/>
            <person name="Rast P."/>
            <person name="Oberbeckmann S."/>
            <person name="Bunk B."/>
            <person name="Jeske O."/>
            <person name="Meyerdierks A."/>
            <person name="Storesund J.E."/>
            <person name="Kallscheuer N."/>
            <person name="Luecker S."/>
            <person name="Lage O.M."/>
            <person name="Pohl T."/>
            <person name="Merkel B.J."/>
            <person name="Hornburger P."/>
            <person name="Mueller R.-W."/>
            <person name="Bruemmer F."/>
            <person name="Labrenz M."/>
            <person name="Spormann A.M."/>
            <person name="Op den Camp H."/>
            <person name="Overmann J."/>
            <person name="Amann R."/>
            <person name="Jetten M.S.M."/>
            <person name="Mascher T."/>
            <person name="Medema M.H."/>
            <person name="Devos D.P."/>
            <person name="Kaster A.-K."/>
            <person name="Ovreas L."/>
            <person name="Rohde M."/>
            <person name="Galperin M.Y."/>
            <person name="Jogler C."/>
        </authorList>
    </citation>
    <scope>NUCLEOTIDE SEQUENCE [LARGE SCALE GENOMIC DNA]</scope>
    <source>
        <strain evidence="1 2">V144</strain>
    </source>
</reference>
<dbReference type="EMBL" id="CP037920">
    <property type="protein sequence ID" value="QDT98027.1"/>
    <property type="molecule type" value="Genomic_DNA"/>
</dbReference>
<dbReference type="Proteomes" id="UP000318704">
    <property type="component" value="Chromosome"/>
</dbReference>
<sequence length="66" mass="7228">MLEIQGKFIPGAPGMNFSQTTQGFGFIVSYVGGFLYNPAATGRFDFEPRTRGKTTTGLEIPLQLVR</sequence>